<evidence type="ECO:0000256" key="5">
    <source>
        <dbReference type="ARBA" id="ARBA00023136"/>
    </source>
</evidence>
<dbReference type="InterPro" id="IPR020846">
    <property type="entry name" value="MFS_dom"/>
</dbReference>
<dbReference type="SUPFAM" id="SSF103473">
    <property type="entry name" value="MFS general substrate transporter"/>
    <property type="match status" value="1"/>
</dbReference>
<dbReference type="PANTHER" id="PTHR42718">
    <property type="entry name" value="MAJOR FACILITATOR SUPERFAMILY MULTIDRUG TRANSPORTER MFSC"/>
    <property type="match status" value="1"/>
</dbReference>
<evidence type="ECO:0000259" key="7">
    <source>
        <dbReference type="PROSITE" id="PS50850"/>
    </source>
</evidence>
<dbReference type="AlphaFoldDB" id="A0A927D2Z6"/>
<dbReference type="Pfam" id="PF07690">
    <property type="entry name" value="MFS_1"/>
    <property type="match status" value="1"/>
</dbReference>
<evidence type="ECO:0000256" key="4">
    <source>
        <dbReference type="ARBA" id="ARBA00022989"/>
    </source>
</evidence>
<keyword evidence="4 6" id="KW-1133">Transmembrane helix</keyword>
<dbReference type="CDD" id="cd17321">
    <property type="entry name" value="MFS_MMR_MDR_like"/>
    <property type="match status" value="1"/>
</dbReference>
<feature type="transmembrane region" description="Helical" evidence="6">
    <location>
        <begin position="119"/>
        <end position="141"/>
    </location>
</feature>
<dbReference type="GO" id="GO:0022857">
    <property type="term" value="F:transmembrane transporter activity"/>
    <property type="evidence" value="ECO:0007669"/>
    <property type="project" value="InterPro"/>
</dbReference>
<feature type="transmembrane region" description="Helical" evidence="6">
    <location>
        <begin position="247"/>
        <end position="264"/>
    </location>
</feature>
<feature type="transmembrane region" description="Helical" evidence="6">
    <location>
        <begin position="183"/>
        <end position="202"/>
    </location>
</feature>
<feature type="transmembrane region" description="Helical" evidence="6">
    <location>
        <begin position="457"/>
        <end position="484"/>
    </location>
</feature>
<evidence type="ECO:0000256" key="3">
    <source>
        <dbReference type="ARBA" id="ARBA00022692"/>
    </source>
</evidence>
<feature type="transmembrane region" description="Helical" evidence="6">
    <location>
        <begin position="371"/>
        <end position="398"/>
    </location>
</feature>
<feature type="transmembrane region" description="Helical" evidence="6">
    <location>
        <begin position="94"/>
        <end position="113"/>
    </location>
</feature>
<sequence>MTDERASQGAAAPVFRESFCAPAARPYVLMAAILASALGFIDSFVVSIALPAMRLSLDASLVQGQWFHNAYMLTLAALILVGGALGDRIGLARAFGAGIALFVVASCACALAPTPAVMILARTIQGIGAAVMVPGSLAIIARAYPAEERGRAIGIWAAASALTTALGPILGGLLLTFGTENTWRIIFAINLPLGALALWMLWAKVGRDTAGGAARIDLPGATLATAGLLAMAWGLTQLGHEDGNCTVWIALGVATLALFLWAQARSSHPMMPLTLFESPAFSAANAMSFTLYAALGMVFFFMPMTFIAGWGYSEIEASAPFAPMSIFIALLSSRAGRLADKIGPAPLLIVGSLLTGLGYFAMGWLAPAQDLWRHIVPAMCVVGIGMALVVAPLSTVVMGAVSEAQSGIASGVNNAISRMAGLISVAATGGLVSLLYTSNGGIASFGIPSDAPGHSEAMNAAFAGVVYVAAGLSALTAIIGMLFLRK</sequence>
<feature type="transmembrane region" description="Helical" evidence="6">
    <location>
        <begin position="289"/>
        <end position="311"/>
    </location>
</feature>
<organism evidence="8 9">
    <name type="scientific">Sulfitobacter aestuariivivens</name>
    <dbReference type="NCBI Taxonomy" id="2766981"/>
    <lineage>
        <taxon>Bacteria</taxon>
        <taxon>Pseudomonadati</taxon>
        <taxon>Pseudomonadota</taxon>
        <taxon>Alphaproteobacteria</taxon>
        <taxon>Rhodobacterales</taxon>
        <taxon>Roseobacteraceae</taxon>
        <taxon>Sulfitobacter</taxon>
    </lineage>
</organism>
<feature type="transmembrane region" description="Helical" evidence="6">
    <location>
        <begin position="214"/>
        <end position="235"/>
    </location>
</feature>
<feature type="transmembrane region" description="Helical" evidence="6">
    <location>
        <begin position="345"/>
        <end position="365"/>
    </location>
</feature>
<name>A0A927D2Z6_9RHOB</name>
<evidence type="ECO:0000313" key="9">
    <source>
        <dbReference type="Proteomes" id="UP000635142"/>
    </source>
</evidence>
<feature type="domain" description="Major facilitator superfamily (MFS) profile" evidence="7">
    <location>
        <begin position="28"/>
        <end position="486"/>
    </location>
</feature>
<comment type="caution">
    <text evidence="8">The sequence shown here is derived from an EMBL/GenBank/DDBJ whole genome shotgun (WGS) entry which is preliminary data.</text>
</comment>
<gene>
    <name evidence="8" type="ORF">H9Q16_03375</name>
</gene>
<dbReference type="RefSeq" id="WP_191073947.1">
    <property type="nucleotide sequence ID" value="NZ_JACTAG010000001.1"/>
</dbReference>
<evidence type="ECO:0000256" key="1">
    <source>
        <dbReference type="ARBA" id="ARBA00004141"/>
    </source>
</evidence>
<keyword evidence="5 6" id="KW-0472">Membrane</keyword>
<dbReference type="EMBL" id="JACTAG010000001">
    <property type="protein sequence ID" value="MBD3662954.1"/>
    <property type="molecule type" value="Genomic_DNA"/>
</dbReference>
<keyword evidence="2" id="KW-0813">Transport</keyword>
<proteinExistence type="predicted"/>
<feature type="transmembrane region" description="Helical" evidence="6">
    <location>
        <begin position="153"/>
        <end position="177"/>
    </location>
</feature>
<dbReference type="PROSITE" id="PS50850">
    <property type="entry name" value="MFS"/>
    <property type="match status" value="1"/>
</dbReference>
<dbReference type="GO" id="GO:0016020">
    <property type="term" value="C:membrane"/>
    <property type="evidence" value="ECO:0007669"/>
    <property type="project" value="UniProtKB-SubCell"/>
</dbReference>
<keyword evidence="9" id="KW-1185">Reference proteome</keyword>
<dbReference type="InterPro" id="IPR011701">
    <property type="entry name" value="MFS"/>
</dbReference>
<evidence type="ECO:0000313" key="8">
    <source>
        <dbReference type="EMBL" id="MBD3662954.1"/>
    </source>
</evidence>
<evidence type="ECO:0000256" key="6">
    <source>
        <dbReference type="SAM" id="Phobius"/>
    </source>
</evidence>
<protein>
    <submittedName>
        <fullName evidence="8">MFS transporter</fullName>
    </submittedName>
</protein>
<accession>A0A927D2Z6</accession>
<feature type="transmembrane region" description="Helical" evidence="6">
    <location>
        <begin position="70"/>
        <end position="87"/>
    </location>
</feature>
<dbReference type="InterPro" id="IPR036259">
    <property type="entry name" value="MFS_trans_sf"/>
</dbReference>
<reference evidence="8" key="1">
    <citation type="submission" date="2020-08" db="EMBL/GenBank/DDBJ databases">
        <title>Sulfitobacter aestuariivivens sp. nov., isolated from a tidal flat.</title>
        <authorList>
            <person name="Park S."/>
            <person name="Yoon J.-H."/>
        </authorList>
    </citation>
    <scope>NUCLEOTIDE SEQUENCE</scope>
    <source>
        <strain evidence="8">TSTF-M16</strain>
    </source>
</reference>
<dbReference type="Proteomes" id="UP000635142">
    <property type="component" value="Unassembled WGS sequence"/>
</dbReference>
<dbReference type="PANTHER" id="PTHR42718:SF9">
    <property type="entry name" value="MAJOR FACILITATOR SUPERFAMILY MULTIDRUG TRANSPORTER MFSC"/>
    <property type="match status" value="1"/>
</dbReference>
<evidence type="ECO:0000256" key="2">
    <source>
        <dbReference type="ARBA" id="ARBA00022448"/>
    </source>
</evidence>
<keyword evidence="3 6" id="KW-0812">Transmembrane</keyword>
<feature type="transmembrane region" description="Helical" evidence="6">
    <location>
        <begin position="419"/>
        <end position="437"/>
    </location>
</feature>
<dbReference type="Gene3D" id="1.20.1720.10">
    <property type="entry name" value="Multidrug resistance protein D"/>
    <property type="match status" value="1"/>
</dbReference>
<feature type="transmembrane region" description="Helical" evidence="6">
    <location>
        <begin position="317"/>
        <end position="333"/>
    </location>
</feature>
<dbReference type="Gene3D" id="1.20.1250.20">
    <property type="entry name" value="MFS general substrate transporter like domains"/>
    <property type="match status" value="1"/>
</dbReference>
<feature type="transmembrane region" description="Helical" evidence="6">
    <location>
        <begin position="27"/>
        <end position="50"/>
    </location>
</feature>
<comment type="subcellular location">
    <subcellularLocation>
        <location evidence="1">Membrane</location>
        <topology evidence="1">Multi-pass membrane protein</topology>
    </subcellularLocation>
</comment>